<name>A0ABV0JKZ7_9CYAN</name>
<reference evidence="1 2" key="1">
    <citation type="submission" date="2022-04" db="EMBL/GenBank/DDBJ databases">
        <title>Positive selection, recombination, and allopatry shape intraspecific diversity of widespread and dominant cyanobacteria.</title>
        <authorList>
            <person name="Wei J."/>
            <person name="Shu W."/>
            <person name="Hu C."/>
        </authorList>
    </citation>
    <scope>NUCLEOTIDE SEQUENCE [LARGE SCALE GENOMIC DNA]</scope>
    <source>
        <strain evidence="1 2">GB2-A5</strain>
    </source>
</reference>
<dbReference type="EMBL" id="JAMPKK010000010">
    <property type="protein sequence ID" value="MEP0864113.1"/>
    <property type="molecule type" value="Genomic_DNA"/>
</dbReference>
<organism evidence="1 2">
    <name type="scientific">Funiculus sociatus GB2-A5</name>
    <dbReference type="NCBI Taxonomy" id="2933946"/>
    <lineage>
        <taxon>Bacteria</taxon>
        <taxon>Bacillati</taxon>
        <taxon>Cyanobacteriota</taxon>
        <taxon>Cyanophyceae</taxon>
        <taxon>Coleofasciculales</taxon>
        <taxon>Coleofasciculaceae</taxon>
        <taxon>Funiculus</taxon>
    </lineage>
</organism>
<evidence type="ECO:0000313" key="2">
    <source>
        <dbReference type="Proteomes" id="UP001442494"/>
    </source>
</evidence>
<proteinExistence type="predicted"/>
<dbReference type="Proteomes" id="UP001442494">
    <property type="component" value="Unassembled WGS sequence"/>
</dbReference>
<evidence type="ECO:0000313" key="1">
    <source>
        <dbReference type="EMBL" id="MEP0864113.1"/>
    </source>
</evidence>
<accession>A0ABV0JKZ7</accession>
<dbReference type="RefSeq" id="WP_190428166.1">
    <property type="nucleotide sequence ID" value="NZ_JAMPKK010000010.1"/>
</dbReference>
<keyword evidence="2" id="KW-1185">Reference proteome</keyword>
<sequence length="50" mass="5439">MKTGSNDLSAALTALLMVGKKRFSTFSLIARSLPKPLHPIEQKLSLTRLG</sequence>
<gene>
    <name evidence="1" type="ORF">NDI37_06500</name>
</gene>
<protein>
    <submittedName>
        <fullName evidence="1">Uncharacterized protein</fullName>
    </submittedName>
</protein>
<comment type="caution">
    <text evidence="1">The sequence shown here is derived from an EMBL/GenBank/DDBJ whole genome shotgun (WGS) entry which is preliminary data.</text>
</comment>